<dbReference type="PROSITE" id="PS51831">
    <property type="entry name" value="HD"/>
    <property type="match status" value="1"/>
</dbReference>
<dbReference type="PANTHER" id="PTHR36442:SF1">
    <property type="entry name" value="CYCLIC-DI-AMP PHOSPHODIESTERASE PGPH"/>
    <property type="match status" value="1"/>
</dbReference>
<feature type="transmembrane region" description="Helical" evidence="2">
    <location>
        <begin position="387"/>
        <end position="406"/>
    </location>
</feature>
<dbReference type="Pfam" id="PF07697">
    <property type="entry name" value="7TMR-HDED"/>
    <property type="match status" value="1"/>
</dbReference>
<feature type="region of interest" description="Disordered" evidence="1">
    <location>
        <begin position="705"/>
        <end position="741"/>
    </location>
</feature>
<feature type="compositionally biased region" description="Basic and acidic residues" evidence="1">
    <location>
        <begin position="705"/>
        <end position="718"/>
    </location>
</feature>
<dbReference type="SUPFAM" id="SSF109604">
    <property type="entry name" value="HD-domain/PDEase-like"/>
    <property type="match status" value="1"/>
</dbReference>
<dbReference type="InterPro" id="IPR052722">
    <property type="entry name" value="PgpH_phosphodiesterase"/>
</dbReference>
<dbReference type="InterPro" id="IPR006675">
    <property type="entry name" value="HDIG_dom"/>
</dbReference>
<evidence type="ECO:0000256" key="1">
    <source>
        <dbReference type="SAM" id="MobiDB-lite"/>
    </source>
</evidence>
<keyword evidence="2" id="KW-0812">Transmembrane</keyword>
<comment type="caution">
    <text evidence="4">The sequence shown here is derived from an EMBL/GenBank/DDBJ whole genome shotgun (WGS) entry which is preliminary data.</text>
</comment>
<gene>
    <name evidence="4" type="ORF">GND95_00665</name>
</gene>
<evidence type="ECO:0000256" key="2">
    <source>
        <dbReference type="SAM" id="Phobius"/>
    </source>
</evidence>
<keyword evidence="2" id="KW-1133">Transmembrane helix</keyword>
<dbReference type="EMBL" id="WSLF01000001">
    <property type="protein sequence ID" value="KAE9636977.1"/>
    <property type="molecule type" value="Genomic_DNA"/>
</dbReference>
<dbReference type="Pfam" id="PF01966">
    <property type="entry name" value="HD"/>
    <property type="match status" value="1"/>
</dbReference>
<reference evidence="4 5" key="1">
    <citation type="submission" date="2019-12" db="EMBL/GenBank/DDBJ databases">
        <title>Defluviitalea raffinosedens, isolated from a biogas fermenter, genome sequencing and characterization.</title>
        <authorList>
            <person name="Rettenmaier R."/>
            <person name="Schneider M."/>
            <person name="Neuhaus K."/>
            <person name="Liebl W."/>
            <person name="Zverlov V."/>
        </authorList>
    </citation>
    <scope>NUCLEOTIDE SEQUENCE [LARGE SCALE GENOMIC DNA]</scope>
    <source>
        <strain evidence="4 5">249c-K6</strain>
    </source>
</reference>
<evidence type="ECO:0000313" key="5">
    <source>
        <dbReference type="Proteomes" id="UP000483018"/>
    </source>
</evidence>
<dbReference type="NCBIfam" id="TIGR00277">
    <property type="entry name" value="HDIG"/>
    <property type="match status" value="1"/>
</dbReference>
<protein>
    <submittedName>
        <fullName evidence="4">HDIG domain-containing protein</fullName>
    </submittedName>
</protein>
<dbReference type="OrthoDB" id="9806952at2"/>
<feature type="domain" description="HD" evidence="3">
    <location>
        <begin position="499"/>
        <end position="642"/>
    </location>
</feature>
<feature type="transmembrane region" description="Helical" evidence="2">
    <location>
        <begin position="323"/>
        <end position="341"/>
    </location>
</feature>
<dbReference type="InterPro" id="IPR003607">
    <property type="entry name" value="HD/PDEase_dom"/>
</dbReference>
<dbReference type="AlphaFoldDB" id="A0A7C8LEQ9"/>
<dbReference type="Gene3D" id="1.10.3210.10">
    <property type="entry name" value="Hypothetical protein af1432"/>
    <property type="match status" value="1"/>
</dbReference>
<dbReference type="InterPro" id="IPR011621">
    <property type="entry name" value="Metal-dep_PHydrolase_7TM_intra"/>
</dbReference>
<dbReference type="Proteomes" id="UP000483018">
    <property type="component" value="Unassembled WGS sequence"/>
</dbReference>
<dbReference type="Pfam" id="PF07698">
    <property type="entry name" value="7TM-7TMR_HD"/>
    <property type="match status" value="1"/>
</dbReference>
<dbReference type="RefSeq" id="WP_158738894.1">
    <property type="nucleotide sequence ID" value="NZ_JAFBEP010000004.1"/>
</dbReference>
<feature type="transmembrane region" description="Helical" evidence="2">
    <location>
        <begin position="445"/>
        <end position="466"/>
    </location>
</feature>
<dbReference type="SMART" id="SM00471">
    <property type="entry name" value="HDc"/>
    <property type="match status" value="1"/>
</dbReference>
<evidence type="ECO:0000313" key="4">
    <source>
        <dbReference type="EMBL" id="KAE9636977.1"/>
    </source>
</evidence>
<feature type="compositionally biased region" description="Basic and acidic residues" evidence="1">
    <location>
        <begin position="725"/>
        <end position="741"/>
    </location>
</feature>
<organism evidence="4 5">
    <name type="scientific">Defluviitalea raffinosedens</name>
    <dbReference type="NCBI Taxonomy" id="1450156"/>
    <lineage>
        <taxon>Bacteria</taxon>
        <taxon>Bacillati</taxon>
        <taxon>Bacillota</taxon>
        <taxon>Clostridia</taxon>
        <taxon>Lachnospirales</taxon>
        <taxon>Defluviitaleaceae</taxon>
        <taxon>Defluviitalea</taxon>
    </lineage>
</organism>
<proteinExistence type="predicted"/>
<evidence type="ECO:0000259" key="3">
    <source>
        <dbReference type="PROSITE" id="PS51831"/>
    </source>
</evidence>
<accession>A0A7C8LEQ9</accession>
<dbReference type="CDD" id="cd00077">
    <property type="entry name" value="HDc"/>
    <property type="match status" value="1"/>
</dbReference>
<sequence length="741" mass="84168">MNRGRALRIILVILSFVLTCTAILTGEYFQTIEDIKVGAIAPKRFTSPREIENKLATEKKREEVRKQIEPLYKQEPQIEKQAEDKIELLFNKVKETQEYLAEQKEGGHQTDVDLITDESDGKEDQSVLEEIDEQNEIFKKEQIDNLQKQSPIPLSDAQFERLIQMNSKEILELKKLCLDITQSAFSIGIREETKTKSILDVKEQFESLNLDQDIQTLGYDIVSSVIKPNMTIDEIATQKMLEEKLSKVEPVKVLPGQKIVDEGEIITEEAYQILESLGFIKADFKEESIRYFGAILLICLLHSFIYTYIWTFNKSIIDSRKEMLLLFSIYSISLLMIKFMAPFNFSWVPIPIAGMLLSILLDVRLGILLNGCITIIGALINKESLDFILFFFIVGTIFSILVMNTYKRNRILWVGILAGLLNGIAIISLELFLNGANSIELLSHSLYAFISGVLWVIITVGSLPFWEVAFDVVTPIKLLELTNPEQPLLKRLLIEAPGTYYHSLIVANLAETAAADINANPLLVRVGGYYHDIGKIVYPQYFKENQVLDNPHDYLEPSVSAKIIHQHVTNGLKIATENKLPRAVKDMIAQHHGTTFTQYFYYKAAKINSSESISKEAFCYEGPIPQSKEAALIMLADTVEAAVRSMNPHEKISEKTEELVRKLIKNKLDEGQLDDSNLTIKDLETIVQAFMKVFNGMYHERIKYPDGTEDKNNEDLDGKQNIIPVERENEAIDSRDHSASA</sequence>
<keyword evidence="2" id="KW-0472">Membrane</keyword>
<name>A0A7C8LEQ9_9FIRM</name>
<dbReference type="PANTHER" id="PTHR36442">
    <property type="entry name" value="CYCLIC-DI-AMP PHOSPHODIESTERASE PGPH"/>
    <property type="match status" value="1"/>
</dbReference>
<feature type="transmembrane region" description="Helical" evidence="2">
    <location>
        <begin position="291"/>
        <end position="311"/>
    </location>
</feature>
<feature type="transmembrane region" description="Helical" evidence="2">
    <location>
        <begin position="412"/>
        <end position="433"/>
    </location>
</feature>
<feature type="transmembrane region" description="Helical" evidence="2">
    <location>
        <begin position="347"/>
        <end position="380"/>
    </location>
</feature>
<dbReference type="InterPro" id="IPR006674">
    <property type="entry name" value="HD_domain"/>
</dbReference>
<dbReference type="InterPro" id="IPR011624">
    <property type="entry name" value="Metal-dep_PHydrolase_7TM_extra"/>
</dbReference>
<keyword evidence="5" id="KW-1185">Reference proteome</keyword>